<dbReference type="EnsemblBacteria" id="ABM81002">
    <property type="protein sequence ID" value="ABM81002"/>
    <property type="gene ID" value="Hbut_1167"/>
</dbReference>
<dbReference type="STRING" id="415426.Hbut_1167"/>
<sequence>MVRRLGGGLYILNLPGDPRGPSTVLLVENARLESAYRRDPLVITSEDGLTLWDLAIRASMERARRVTRLETYIPLKWGVDSFKGMLTGDGTRIVKIYYNRQMNVVKAEVQTFGAKTPLGVTTVNKWARSSIELLAQACSSALLTLATTPGVQGYLPDAALRPYLIQALYEIIDELDGSAR</sequence>
<gene>
    <name evidence="1" type="ordered locus">Hbut_1167</name>
</gene>
<accession>A2BLZ1</accession>
<protein>
    <submittedName>
        <fullName evidence="1">Uncharacterized protein</fullName>
    </submittedName>
</protein>
<evidence type="ECO:0000313" key="1">
    <source>
        <dbReference type="EMBL" id="ABM81002.1"/>
    </source>
</evidence>
<dbReference type="Proteomes" id="UP000002593">
    <property type="component" value="Chromosome"/>
</dbReference>
<dbReference type="EMBL" id="CP000493">
    <property type="protein sequence ID" value="ABM81002.1"/>
    <property type="molecule type" value="Genomic_DNA"/>
</dbReference>
<dbReference type="RefSeq" id="WP_011822320.1">
    <property type="nucleotide sequence ID" value="NC_008818.1"/>
</dbReference>
<keyword evidence="2" id="KW-1185">Reference proteome</keyword>
<dbReference type="AlphaFoldDB" id="A2BLZ1"/>
<organism evidence="1 2">
    <name type="scientific">Hyperthermus butylicus (strain DSM 5456 / JCM 9403 / PLM1-5)</name>
    <dbReference type="NCBI Taxonomy" id="415426"/>
    <lineage>
        <taxon>Archaea</taxon>
        <taxon>Thermoproteota</taxon>
        <taxon>Thermoprotei</taxon>
        <taxon>Desulfurococcales</taxon>
        <taxon>Pyrodictiaceae</taxon>
        <taxon>Hyperthermus</taxon>
    </lineage>
</organism>
<name>A2BLZ1_HYPBU</name>
<dbReference type="HOGENOM" id="CLU_1492961_0_0_2"/>
<dbReference type="KEGG" id="hbu:Hbut_1167"/>
<reference evidence="1 2" key="1">
    <citation type="journal article" date="2007" name="Archaea">
        <title>The genome of Hyperthermus butylicus: a sulfur-reducing, peptide fermenting, neutrophilic Crenarchaeote growing up to 108 degrees C.</title>
        <authorList>
            <person name="Brugger K."/>
            <person name="Chen L."/>
            <person name="Stark M."/>
            <person name="Zibat A."/>
            <person name="Redder P."/>
            <person name="Ruepp A."/>
            <person name="Awayez M."/>
            <person name="She Q."/>
            <person name="Garrett R.A."/>
            <person name="Klenk H.P."/>
        </authorList>
    </citation>
    <scope>NUCLEOTIDE SEQUENCE [LARGE SCALE GENOMIC DNA]</scope>
    <source>
        <strain evidence="2">DSM 5456 / JCM 9403 / PLM1-5</strain>
    </source>
</reference>
<dbReference type="GeneID" id="4782777"/>
<evidence type="ECO:0000313" key="2">
    <source>
        <dbReference type="Proteomes" id="UP000002593"/>
    </source>
</evidence>
<proteinExistence type="predicted"/>